<dbReference type="InterPro" id="IPR031848">
    <property type="entry name" value="PrlF_antitoxin"/>
</dbReference>
<dbReference type="Proteomes" id="UP000010366">
    <property type="component" value="Chromosome"/>
</dbReference>
<protein>
    <recommendedName>
        <fullName evidence="3">Regulator PrlF</fullName>
    </recommendedName>
</protein>
<dbReference type="OrthoDB" id="426345at2"/>
<dbReference type="KEGG" id="cmp:Cha6605_1652"/>
<proteinExistence type="predicted"/>
<sequence length="110" mass="12037">MATPSTPCSESTLTDRYQTTVPDPVRKVLGLNKRDRIAYTIESDGRVTISRAGDANNDPLLGQFLDFLATDIQVNPQHVRQVSSDLANRIRSLVGNVDLDLDAPLAAEDE</sequence>
<accession>K9UF33</accession>
<evidence type="ECO:0000313" key="2">
    <source>
        <dbReference type="Proteomes" id="UP000010366"/>
    </source>
</evidence>
<evidence type="ECO:0008006" key="3">
    <source>
        <dbReference type="Google" id="ProtNLM"/>
    </source>
</evidence>
<dbReference type="EMBL" id="CP003600">
    <property type="protein sequence ID" value="AFY92794.1"/>
    <property type="molecule type" value="Genomic_DNA"/>
</dbReference>
<organism evidence="1 2">
    <name type="scientific">Chamaesiphon minutus (strain ATCC 27169 / PCC 6605)</name>
    <dbReference type="NCBI Taxonomy" id="1173020"/>
    <lineage>
        <taxon>Bacteria</taxon>
        <taxon>Bacillati</taxon>
        <taxon>Cyanobacteriota</taxon>
        <taxon>Cyanophyceae</taxon>
        <taxon>Gomontiellales</taxon>
        <taxon>Chamaesiphonaceae</taxon>
        <taxon>Chamaesiphon</taxon>
    </lineage>
</organism>
<keyword evidence="2" id="KW-1185">Reference proteome</keyword>
<gene>
    <name evidence="1" type="ORF">Cha6605_1652</name>
</gene>
<evidence type="ECO:0000313" key="1">
    <source>
        <dbReference type="EMBL" id="AFY92794.1"/>
    </source>
</evidence>
<dbReference type="NCBIfam" id="NF007429">
    <property type="entry name" value="PRK09974.1"/>
    <property type="match status" value="1"/>
</dbReference>
<dbReference type="SUPFAM" id="SSF89447">
    <property type="entry name" value="AbrB/MazE/MraZ-like"/>
    <property type="match status" value="1"/>
</dbReference>
<dbReference type="AlphaFoldDB" id="K9UF33"/>
<dbReference type="eggNOG" id="COG2002">
    <property type="taxonomic scope" value="Bacteria"/>
</dbReference>
<dbReference type="PATRIC" id="fig|1173020.3.peg.1898"/>
<dbReference type="GO" id="GO:0097351">
    <property type="term" value="F:toxin sequestering activity"/>
    <property type="evidence" value="ECO:0007669"/>
    <property type="project" value="InterPro"/>
</dbReference>
<dbReference type="Gene3D" id="2.10.260.10">
    <property type="match status" value="1"/>
</dbReference>
<dbReference type="RefSeq" id="WP_015158969.1">
    <property type="nucleotide sequence ID" value="NC_019697.1"/>
</dbReference>
<dbReference type="STRING" id="1173020.Cha6605_1652"/>
<dbReference type="InterPro" id="IPR037914">
    <property type="entry name" value="SpoVT-AbrB_sf"/>
</dbReference>
<reference evidence="1 2" key="1">
    <citation type="submission" date="2012-05" db="EMBL/GenBank/DDBJ databases">
        <title>Finished chromosome of genome of Chamaesiphon sp. PCC 6605.</title>
        <authorList>
            <consortium name="US DOE Joint Genome Institute"/>
            <person name="Gugger M."/>
            <person name="Coursin T."/>
            <person name="Rippka R."/>
            <person name="Tandeau De Marsac N."/>
            <person name="Huntemann M."/>
            <person name="Wei C.-L."/>
            <person name="Han J."/>
            <person name="Detter J.C."/>
            <person name="Han C."/>
            <person name="Tapia R."/>
            <person name="Chen A."/>
            <person name="Kyrpides N."/>
            <person name="Mavromatis K."/>
            <person name="Markowitz V."/>
            <person name="Szeto E."/>
            <person name="Ivanova N."/>
            <person name="Pagani I."/>
            <person name="Pati A."/>
            <person name="Goodwin L."/>
            <person name="Nordberg H.P."/>
            <person name="Cantor M.N."/>
            <person name="Hua S.X."/>
            <person name="Woyke T."/>
            <person name="Kerfeld C.A."/>
        </authorList>
    </citation>
    <scope>NUCLEOTIDE SEQUENCE [LARGE SCALE GENOMIC DNA]</scope>
    <source>
        <strain evidence="2">ATCC 27169 / PCC 6605</strain>
    </source>
</reference>
<dbReference type="GO" id="GO:0001558">
    <property type="term" value="P:regulation of cell growth"/>
    <property type="evidence" value="ECO:0007669"/>
    <property type="project" value="InterPro"/>
</dbReference>
<name>K9UF33_CHAP6</name>
<dbReference type="Pfam" id="PF15937">
    <property type="entry name" value="PrlF_antitoxin"/>
    <property type="match status" value="1"/>
</dbReference>
<dbReference type="HOGENOM" id="CLU_143957_1_1_3"/>
<dbReference type="GO" id="GO:0003700">
    <property type="term" value="F:DNA-binding transcription factor activity"/>
    <property type="evidence" value="ECO:0007669"/>
    <property type="project" value="InterPro"/>
</dbReference>